<sequence length="852" mass="88090">MKLRSAPIICLSALPLVLGANGIERSLRGRARTNQANLRTPVDDEDSEFYNRILQFGNSIETPRPTPRPTLSAVSKPPTKQPTNGPTPVPTKAPVPDPTPNPTRAPVTDPTPNPTALPTKAPSTAPSSPPVLDPTPRPTIPPVPDPTPPPVPDPTPSPTRAPVPDPTPPPTDPPVATPAPTTVAPQPTPSACPVTFQVNCATEDGRECSDVPIPPAGTTDPAQCSFQVAYSYTFVNSADSEQQIYALSVVRNMETLVLLGSVFPQNIILQPGEVFSEQGDPVVMDLCNGDTFDAIATVVVGPPIAVNIEIACQAEDGVQCQAIQPFPSDTPADQCDLELTYTYTITNTGQADTTFVSLTRTRNGDQLDLVPLLDSPSLAVGESTQVSETETINNCVSNEFFTRTSVVQQPDADILCNNIAIYEHSPDSAPRPTIPASTPAPGPDPTPPPTDPPATRPPTNAPVMTTSNPPTDAPATTSNPPTDVPVMTTNSPTGGPIGGSASIAPAPTDAPPAPTTPATTDAPAMTTSSPTPGPIGGSASIAPAPTDAPPAPTTPAATDAPVMTTSSPTPGPIGGSATIAPIGGSATVAPAPTADLPVATPAPTFHAAGGGPPEPSACPVALQVNCATQDGQECSTIPVPPAGTTDPSQCNFEVTYSYTFVNSGATEQQLYALSVVRNMETIILLGSVLPQNIILQPGEVFSDQGAPVEMDLCNGDTFDAIANIVLGPPIAVSIEIACQSEDGVDCQAIQPFPSDTPADQCDLELTYTYTITNTGQADTTFVALTRTRNGEQLDLVPLLDSPSLAVGESTQVSEIETFNNCETNDFTTTTSVQQQPAANILCSNIAIYVHTR</sequence>
<reference evidence="3" key="1">
    <citation type="submission" date="2020-06" db="EMBL/GenBank/DDBJ databases">
        <authorList>
            <consortium name="Plant Systems Biology data submission"/>
        </authorList>
    </citation>
    <scope>NUCLEOTIDE SEQUENCE</scope>
    <source>
        <strain evidence="3">D6</strain>
    </source>
</reference>
<evidence type="ECO:0000256" key="2">
    <source>
        <dbReference type="SAM" id="SignalP"/>
    </source>
</evidence>
<feature type="compositionally biased region" description="Pro residues" evidence="1">
    <location>
        <begin position="127"/>
        <end position="177"/>
    </location>
</feature>
<feature type="region of interest" description="Disordered" evidence="1">
    <location>
        <begin position="56"/>
        <end position="190"/>
    </location>
</feature>
<dbReference type="OrthoDB" id="56379at2759"/>
<protein>
    <submittedName>
        <fullName evidence="3">S-layer domain protein</fullName>
    </submittedName>
</protein>
<evidence type="ECO:0000313" key="3">
    <source>
        <dbReference type="EMBL" id="CAB9515539.1"/>
    </source>
</evidence>
<dbReference type="AlphaFoldDB" id="A0A9N8EBV2"/>
<feature type="compositionally biased region" description="Pro residues" evidence="1">
    <location>
        <begin position="438"/>
        <end position="460"/>
    </location>
</feature>
<comment type="caution">
    <text evidence="3">The sequence shown here is derived from an EMBL/GenBank/DDBJ whole genome shotgun (WGS) entry which is preliminary data.</text>
</comment>
<dbReference type="EMBL" id="CAICTM010000721">
    <property type="protein sequence ID" value="CAB9515539.1"/>
    <property type="molecule type" value="Genomic_DNA"/>
</dbReference>
<gene>
    <name evidence="3" type="ORF">SEMRO_722_G192840.1</name>
</gene>
<feature type="compositionally biased region" description="Pro residues" evidence="1">
    <location>
        <begin position="85"/>
        <end position="115"/>
    </location>
</feature>
<feature type="compositionally biased region" description="Low complexity" evidence="1">
    <location>
        <begin position="516"/>
        <end position="530"/>
    </location>
</feature>
<dbReference type="Proteomes" id="UP001153069">
    <property type="component" value="Unassembled WGS sequence"/>
</dbReference>
<feature type="signal peptide" evidence="2">
    <location>
        <begin position="1"/>
        <end position="19"/>
    </location>
</feature>
<feature type="compositionally biased region" description="Low complexity" evidence="1">
    <location>
        <begin position="116"/>
        <end position="126"/>
    </location>
</feature>
<keyword evidence="2" id="KW-0732">Signal</keyword>
<evidence type="ECO:0000313" key="4">
    <source>
        <dbReference type="Proteomes" id="UP001153069"/>
    </source>
</evidence>
<feature type="region of interest" description="Disordered" evidence="1">
    <location>
        <begin position="425"/>
        <end position="579"/>
    </location>
</feature>
<accession>A0A9N8EBV2</accession>
<keyword evidence="4" id="KW-1185">Reference proteome</keyword>
<organism evidence="3 4">
    <name type="scientific">Seminavis robusta</name>
    <dbReference type="NCBI Taxonomy" id="568900"/>
    <lineage>
        <taxon>Eukaryota</taxon>
        <taxon>Sar</taxon>
        <taxon>Stramenopiles</taxon>
        <taxon>Ochrophyta</taxon>
        <taxon>Bacillariophyta</taxon>
        <taxon>Bacillariophyceae</taxon>
        <taxon>Bacillariophycidae</taxon>
        <taxon>Naviculales</taxon>
        <taxon>Naviculaceae</taxon>
        <taxon>Seminavis</taxon>
    </lineage>
</organism>
<feature type="compositionally biased region" description="Polar residues" evidence="1">
    <location>
        <begin position="463"/>
        <end position="493"/>
    </location>
</feature>
<feature type="compositionally biased region" description="Low complexity" evidence="1">
    <location>
        <begin position="178"/>
        <end position="190"/>
    </location>
</feature>
<feature type="chain" id="PRO_5040171001" evidence="2">
    <location>
        <begin position="20"/>
        <end position="852"/>
    </location>
</feature>
<proteinExistence type="predicted"/>
<name>A0A9N8EBV2_9STRA</name>
<evidence type="ECO:0000256" key="1">
    <source>
        <dbReference type="SAM" id="MobiDB-lite"/>
    </source>
</evidence>